<proteinExistence type="predicted"/>
<dbReference type="RefSeq" id="WP_166205743.1">
    <property type="nucleotide sequence ID" value="NZ_CP088285.1"/>
</dbReference>
<evidence type="ECO:0000313" key="1">
    <source>
        <dbReference type="EMBL" id="NVI46421.1"/>
    </source>
</evidence>
<sequence>MKVYLTRTKAVTVADYPAASKAVRAFIEKGDLGAGCGSSLEAFTGGNIVDGKGKMIAHVSYNGRVWPGTEWKPGLKPLFG</sequence>
<reference evidence="1" key="1">
    <citation type="submission" date="2020-06" db="EMBL/GenBank/DDBJ databases">
        <title>Whole Genome Sequence of Bradyrhizobium sp. Strain 1S1.</title>
        <authorList>
            <person name="Bromfield E.S.P."/>
            <person name="Cloutier S."/>
        </authorList>
    </citation>
    <scope>NUCLEOTIDE SEQUENCE [LARGE SCALE GENOMIC DNA]</scope>
    <source>
        <strain evidence="1">1S1</strain>
    </source>
</reference>
<comment type="caution">
    <text evidence="1">The sequence shown here is derived from an EMBL/GenBank/DDBJ whole genome shotgun (WGS) entry which is preliminary data.</text>
</comment>
<gene>
    <name evidence="1" type="ORF">HAP48_026370</name>
</gene>
<protein>
    <submittedName>
        <fullName evidence="1">Uncharacterized protein</fullName>
    </submittedName>
</protein>
<dbReference type="AlphaFoldDB" id="A0A974A1L4"/>
<accession>A0A974A1L4</accession>
<name>A0A974A1L4_9BRAD</name>
<dbReference type="EMBL" id="JAAOLE020000001">
    <property type="protein sequence ID" value="NVI46421.1"/>
    <property type="molecule type" value="Genomic_DNA"/>
</dbReference>
<organism evidence="1">
    <name type="scientific">Bradyrhizobium septentrionale</name>
    <dbReference type="NCBI Taxonomy" id="1404411"/>
    <lineage>
        <taxon>Bacteria</taxon>
        <taxon>Pseudomonadati</taxon>
        <taxon>Pseudomonadota</taxon>
        <taxon>Alphaproteobacteria</taxon>
        <taxon>Hyphomicrobiales</taxon>
        <taxon>Nitrobacteraceae</taxon>
        <taxon>Bradyrhizobium</taxon>
    </lineage>
</organism>